<dbReference type="PROSITE" id="PS00108">
    <property type="entry name" value="PROTEIN_KINASE_ST"/>
    <property type="match status" value="1"/>
</dbReference>
<dbReference type="OrthoDB" id="413582at2759"/>
<name>A0A2R6NI74_9APHY</name>
<proteinExistence type="predicted"/>
<gene>
    <name evidence="7" type="ORF">PHLCEN_2v12065</name>
</gene>
<dbReference type="STRING" id="98765.A0A2R6NI74"/>
<evidence type="ECO:0000313" key="8">
    <source>
        <dbReference type="Proteomes" id="UP000186601"/>
    </source>
</evidence>
<dbReference type="Gene3D" id="1.10.510.10">
    <property type="entry name" value="Transferase(Phosphotransferase) domain 1"/>
    <property type="match status" value="1"/>
</dbReference>
<dbReference type="EMBL" id="MLYV02001222">
    <property type="protein sequence ID" value="PSR72084.1"/>
    <property type="molecule type" value="Genomic_DNA"/>
</dbReference>
<dbReference type="InterPro" id="IPR000719">
    <property type="entry name" value="Prot_kinase_dom"/>
</dbReference>
<dbReference type="SMART" id="SM00220">
    <property type="entry name" value="S_TKc"/>
    <property type="match status" value="1"/>
</dbReference>
<protein>
    <recommendedName>
        <fullName evidence="6">Protein kinase domain-containing protein</fullName>
    </recommendedName>
</protein>
<evidence type="ECO:0000313" key="7">
    <source>
        <dbReference type="EMBL" id="PSR72084.1"/>
    </source>
</evidence>
<dbReference type="PROSITE" id="PS50011">
    <property type="entry name" value="PROTEIN_KINASE_DOM"/>
    <property type="match status" value="1"/>
</dbReference>
<feature type="domain" description="Protein kinase" evidence="6">
    <location>
        <begin position="35"/>
        <end position="400"/>
    </location>
</feature>
<evidence type="ECO:0000256" key="4">
    <source>
        <dbReference type="ARBA" id="ARBA00022777"/>
    </source>
</evidence>
<dbReference type="Pfam" id="PF00069">
    <property type="entry name" value="Pkinase"/>
    <property type="match status" value="1"/>
</dbReference>
<dbReference type="PANTHER" id="PTHR24345:SF0">
    <property type="entry name" value="CELL CYCLE SERINE_THREONINE-PROTEIN KINASE CDC5_MSD2"/>
    <property type="match status" value="1"/>
</dbReference>
<evidence type="ECO:0000256" key="1">
    <source>
        <dbReference type="ARBA" id="ARBA00022527"/>
    </source>
</evidence>
<keyword evidence="5" id="KW-0067">ATP-binding</keyword>
<keyword evidence="2" id="KW-0808">Transferase</keyword>
<dbReference type="GO" id="GO:0005634">
    <property type="term" value="C:nucleus"/>
    <property type="evidence" value="ECO:0007669"/>
    <property type="project" value="TreeGrafter"/>
</dbReference>
<dbReference type="AlphaFoldDB" id="A0A2R6NI74"/>
<dbReference type="Proteomes" id="UP000186601">
    <property type="component" value="Unassembled WGS sequence"/>
</dbReference>
<sequence length="443" mass="49794">MSMTHRANRSNLWSANSNVDTTTPEGIFEKRLQFGETLDTIHESVVSYISKATPYADGRNAPCQVVAIKSACTRREFLKEPHDIEKELRLLTDISHPNIIDVLGNTFEHATASIHFWMPFIPYTLSNILSCSSFSPYTSPETGRGSNSTTNSDMKPLIFSILARSLIYQIIAALSYLHNHEHGIAHRDIKPANILISEEGCVKLIDFGIAWDKKYSPTKEVLWPEPPGDMCFEVCSGPYRAPETIFGPTDYDAFAVDLWSLGTTCAEFFTALRLRSDGNDAYDSDEDVDETSTYLRQAFILPEDGWQNPSWFRDSLFNAERGSIGLAWNASKVIFEDASPVDLKYLLPNLPESHLDWKEHASHFPPEEVTASALDLIQRLLVYSPERRLSAGDSLNHPWIQKEDVLLPAGYPHVTGHSSLRKWEGRGLGELLSTHLNPTGYMK</sequence>
<comment type="caution">
    <text evidence="7">The sequence shown here is derived from an EMBL/GenBank/DDBJ whole genome shotgun (WGS) entry which is preliminary data.</text>
</comment>
<dbReference type="InterPro" id="IPR008271">
    <property type="entry name" value="Ser/Thr_kinase_AS"/>
</dbReference>
<dbReference type="PANTHER" id="PTHR24345">
    <property type="entry name" value="SERINE/THREONINE-PROTEIN KINASE PLK"/>
    <property type="match status" value="1"/>
</dbReference>
<evidence type="ECO:0000259" key="6">
    <source>
        <dbReference type="PROSITE" id="PS50011"/>
    </source>
</evidence>
<evidence type="ECO:0000256" key="5">
    <source>
        <dbReference type="ARBA" id="ARBA00022840"/>
    </source>
</evidence>
<reference evidence="7 8" key="1">
    <citation type="submission" date="2018-02" db="EMBL/GenBank/DDBJ databases">
        <title>Genome sequence of the basidiomycete white-rot fungus Phlebia centrifuga.</title>
        <authorList>
            <person name="Granchi Z."/>
            <person name="Peng M."/>
            <person name="de Vries R.P."/>
            <person name="Hilden K."/>
            <person name="Makela M.R."/>
            <person name="Grigoriev I."/>
            <person name="Riley R."/>
        </authorList>
    </citation>
    <scope>NUCLEOTIDE SEQUENCE [LARGE SCALE GENOMIC DNA]</scope>
    <source>
        <strain evidence="7 8">FBCC195</strain>
    </source>
</reference>
<dbReference type="GO" id="GO:0004674">
    <property type="term" value="F:protein serine/threonine kinase activity"/>
    <property type="evidence" value="ECO:0007669"/>
    <property type="project" value="UniProtKB-KW"/>
</dbReference>
<keyword evidence="1" id="KW-0723">Serine/threonine-protein kinase</keyword>
<organism evidence="7 8">
    <name type="scientific">Hermanssonia centrifuga</name>
    <dbReference type="NCBI Taxonomy" id="98765"/>
    <lineage>
        <taxon>Eukaryota</taxon>
        <taxon>Fungi</taxon>
        <taxon>Dikarya</taxon>
        <taxon>Basidiomycota</taxon>
        <taxon>Agaricomycotina</taxon>
        <taxon>Agaricomycetes</taxon>
        <taxon>Polyporales</taxon>
        <taxon>Meruliaceae</taxon>
        <taxon>Hermanssonia</taxon>
    </lineage>
</organism>
<keyword evidence="4" id="KW-0418">Kinase</keyword>
<keyword evidence="8" id="KW-1185">Reference proteome</keyword>
<dbReference type="InterPro" id="IPR011009">
    <property type="entry name" value="Kinase-like_dom_sf"/>
</dbReference>
<evidence type="ECO:0000256" key="3">
    <source>
        <dbReference type="ARBA" id="ARBA00022741"/>
    </source>
</evidence>
<keyword evidence="3" id="KW-0547">Nucleotide-binding</keyword>
<accession>A0A2R6NI74</accession>
<evidence type="ECO:0000256" key="2">
    <source>
        <dbReference type="ARBA" id="ARBA00022679"/>
    </source>
</evidence>
<dbReference type="SUPFAM" id="SSF56112">
    <property type="entry name" value="Protein kinase-like (PK-like)"/>
    <property type="match status" value="1"/>
</dbReference>
<dbReference type="GO" id="GO:0005524">
    <property type="term" value="F:ATP binding"/>
    <property type="evidence" value="ECO:0007669"/>
    <property type="project" value="UniProtKB-KW"/>
</dbReference>